<dbReference type="InterPro" id="IPR036770">
    <property type="entry name" value="Ankyrin_rpt-contain_sf"/>
</dbReference>
<dbReference type="InterPro" id="IPR002110">
    <property type="entry name" value="Ankyrin_rpt"/>
</dbReference>
<sequence length="882" mass="99341">MADPLSVAGSIVGLISLGLSVTQHIFDYYAAAKDRETKLGGTIAKLEQLLKVFEAIRTQAEARKTRPDEHGLLSNMLAAVQRCEECIEELREEADKFREYPGQARRLGTAARATVRRITYPFRQSTLQRIEEDIDEILSQLSVAQQALIQNELSHVRDDVEDTKALLEQVRASQISLEIRQWLDAPDATTNFNLACANKHPGTGLWLVRGSPFSEWLQKPNSFLWLRGFAGCGKSVLSSTAIQHTYRHLRGVPKAGIAFFYFSFSDSSKQSVEAMLRALILQLSSQIQGDSQLLALYRRHREGTPPYQGLITCLFQIVQQFSDVYIVVDALDESPRGPYRDAVLQALAEMRTWSSGPKLHLLVTSRDEIDIREELQANPEEVVVIKNDSVQRDIALFVSQHLRQNRRLRKWERYHDRIEEILTTRAKGVFRWVECQFKALASCPRSEHLLEQLLQSLPETLDETYRRMLLNIPSPSAPYARQMLTLLCCSERPLKVSELVDAVAVELADHQTPRYNPKRRLEDEYALQEVCLGFTELGVDPRTGEPTIQIAHSSVQEFLESERLAENDDIKAFSIERTSAHTQMAHICLTFLLDPNLAFSAEQYPFLFYAAKYWPRHFLGSSASESVETRVLQLFQSSRCLFLNWVYLWNATRPSSRVTQIQGDMPRWNSSLPLYFASYLGLPSIISKLLGRPSPVQVQLSLAHGADINGRDWQGKTALSISTELGYTEIVQLLLEEGADIHTPDSHWGSPLRIALEDGRQAIAELLIKAGGDVDRRDAYGWNLLHWASWDGRLSVAEQLLGRGTPPTALDNLGRSPLFLAASAGRLALARMLLARAPSMKDRKDHYGLTPLSAAVIKGNTFWWTRAGGGGYCLRGLGEMTT</sequence>
<dbReference type="InterPro" id="IPR056884">
    <property type="entry name" value="NPHP3-like_N"/>
</dbReference>
<dbReference type="PANTHER" id="PTHR10039:SF16">
    <property type="entry name" value="GPI INOSITOL-DEACYLASE"/>
    <property type="match status" value="1"/>
</dbReference>
<dbReference type="Pfam" id="PF24883">
    <property type="entry name" value="NPHP3_N"/>
    <property type="match status" value="1"/>
</dbReference>
<keyword evidence="2" id="KW-0040">ANK repeat</keyword>
<dbReference type="Pfam" id="PF22939">
    <property type="entry name" value="WHD_GPIID"/>
    <property type="match status" value="1"/>
</dbReference>
<dbReference type="PROSITE" id="PS50088">
    <property type="entry name" value="ANK_REPEAT"/>
    <property type="match status" value="4"/>
</dbReference>
<dbReference type="SUPFAM" id="SSF48403">
    <property type="entry name" value="Ankyrin repeat"/>
    <property type="match status" value="1"/>
</dbReference>
<feature type="domain" description="GPI inositol-deacylase winged helix" evidence="4">
    <location>
        <begin position="479"/>
        <end position="565"/>
    </location>
</feature>
<comment type="caution">
    <text evidence="6">The sequence shown here is derived from an EMBL/GenBank/DDBJ whole genome shotgun (WGS) entry which is preliminary data.</text>
</comment>
<dbReference type="AlphaFoldDB" id="A0AAN6PNI4"/>
<dbReference type="PANTHER" id="PTHR10039">
    <property type="entry name" value="AMELOGENIN"/>
    <property type="match status" value="1"/>
</dbReference>
<feature type="repeat" description="ANK" evidence="2">
    <location>
        <begin position="813"/>
        <end position="845"/>
    </location>
</feature>
<organism evidence="6 7">
    <name type="scientific">Parachaetomium inaequale</name>
    <dbReference type="NCBI Taxonomy" id="2588326"/>
    <lineage>
        <taxon>Eukaryota</taxon>
        <taxon>Fungi</taxon>
        <taxon>Dikarya</taxon>
        <taxon>Ascomycota</taxon>
        <taxon>Pezizomycotina</taxon>
        <taxon>Sordariomycetes</taxon>
        <taxon>Sordariomycetidae</taxon>
        <taxon>Sordariales</taxon>
        <taxon>Chaetomiaceae</taxon>
        <taxon>Parachaetomium</taxon>
    </lineage>
</organism>
<feature type="repeat" description="ANK" evidence="2">
    <location>
        <begin position="747"/>
        <end position="779"/>
    </location>
</feature>
<evidence type="ECO:0000313" key="7">
    <source>
        <dbReference type="Proteomes" id="UP001303115"/>
    </source>
</evidence>
<dbReference type="PROSITE" id="PS50297">
    <property type="entry name" value="ANK_REP_REGION"/>
    <property type="match status" value="2"/>
</dbReference>
<dbReference type="Pfam" id="PF00023">
    <property type="entry name" value="Ank"/>
    <property type="match status" value="1"/>
</dbReference>
<dbReference type="InterPro" id="IPR027417">
    <property type="entry name" value="P-loop_NTPase"/>
</dbReference>
<evidence type="ECO:0000259" key="4">
    <source>
        <dbReference type="Pfam" id="PF22939"/>
    </source>
</evidence>
<protein>
    <submittedName>
        <fullName evidence="6">Ankyrin repeat protein</fullName>
    </submittedName>
</protein>
<feature type="repeat" description="ANK" evidence="2">
    <location>
        <begin position="714"/>
        <end position="746"/>
    </location>
</feature>
<evidence type="ECO:0000256" key="1">
    <source>
        <dbReference type="ARBA" id="ARBA00022737"/>
    </source>
</evidence>
<evidence type="ECO:0000259" key="5">
    <source>
        <dbReference type="Pfam" id="PF24883"/>
    </source>
</evidence>
<dbReference type="Pfam" id="PF12796">
    <property type="entry name" value="Ank_2"/>
    <property type="match status" value="1"/>
</dbReference>
<dbReference type="EMBL" id="MU854320">
    <property type="protein sequence ID" value="KAK4044313.1"/>
    <property type="molecule type" value="Genomic_DNA"/>
</dbReference>
<dbReference type="Gene3D" id="3.40.50.300">
    <property type="entry name" value="P-loop containing nucleotide triphosphate hydrolases"/>
    <property type="match status" value="1"/>
</dbReference>
<reference evidence="7" key="1">
    <citation type="journal article" date="2023" name="Mol. Phylogenet. Evol.">
        <title>Genome-scale phylogeny and comparative genomics of the fungal order Sordariales.</title>
        <authorList>
            <person name="Hensen N."/>
            <person name="Bonometti L."/>
            <person name="Westerberg I."/>
            <person name="Brannstrom I.O."/>
            <person name="Guillou S."/>
            <person name="Cros-Aarteil S."/>
            <person name="Calhoun S."/>
            <person name="Haridas S."/>
            <person name="Kuo A."/>
            <person name="Mondo S."/>
            <person name="Pangilinan J."/>
            <person name="Riley R."/>
            <person name="LaButti K."/>
            <person name="Andreopoulos B."/>
            <person name="Lipzen A."/>
            <person name="Chen C."/>
            <person name="Yan M."/>
            <person name="Daum C."/>
            <person name="Ng V."/>
            <person name="Clum A."/>
            <person name="Steindorff A."/>
            <person name="Ohm R.A."/>
            <person name="Martin F."/>
            <person name="Silar P."/>
            <person name="Natvig D.O."/>
            <person name="Lalanne C."/>
            <person name="Gautier V."/>
            <person name="Ament-Velasquez S.L."/>
            <person name="Kruys A."/>
            <person name="Hutchinson M.I."/>
            <person name="Powell A.J."/>
            <person name="Barry K."/>
            <person name="Miller A.N."/>
            <person name="Grigoriev I.V."/>
            <person name="Debuchy R."/>
            <person name="Gladieux P."/>
            <person name="Hiltunen Thoren M."/>
            <person name="Johannesson H."/>
        </authorList>
    </citation>
    <scope>NUCLEOTIDE SEQUENCE [LARGE SCALE GENOMIC DNA]</scope>
    <source>
        <strain evidence="7">CBS 284.82</strain>
    </source>
</reference>
<dbReference type="InterPro" id="IPR054471">
    <property type="entry name" value="GPIID_WHD"/>
</dbReference>
<name>A0AAN6PNI4_9PEZI</name>
<dbReference type="SMART" id="SM00248">
    <property type="entry name" value="ANK"/>
    <property type="match status" value="5"/>
</dbReference>
<gene>
    <name evidence="6" type="ORF">C8A01DRAFT_42977</name>
</gene>
<evidence type="ECO:0000256" key="3">
    <source>
        <dbReference type="SAM" id="Coils"/>
    </source>
</evidence>
<evidence type="ECO:0000256" key="2">
    <source>
        <dbReference type="PROSITE-ProRule" id="PRU00023"/>
    </source>
</evidence>
<keyword evidence="1" id="KW-0677">Repeat</keyword>
<feature type="domain" description="Nephrocystin 3-like N-terminal" evidence="5">
    <location>
        <begin position="202"/>
        <end position="366"/>
    </location>
</feature>
<accession>A0AAN6PNI4</accession>
<dbReference type="Gene3D" id="1.25.40.20">
    <property type="entry name" value="Ankyrin repeat-containing domain"/>
    <property type="match status" value="2"/>
</dbReference>
<keyword evidence="3" id="KW-0175">Coiled coil</keyword>
<feature type="coiled-coil region" evidence="3">
    <location>
        <begin position="43"/>
        <end position="100"/>
    </location>
</feature>
<proteinExistence type="predicted"/>
<evidence type="ECO:0000313" key="6">
    <source>
        <dbReference type="EMBL" id="KAK4044313.1"/>
    </source>
</evidence>
<feature type="repeat" description="ANK" evidence="2">
    <location>
        <begin position="780"/>
        <end position="812"/>
    </location>
</feature>
<keyword evidence="7" id="KW-1185">Reference proteome</keyword>
<dbReference type="Proteomes" id="UP001303115">
    <property type="component" value="Unassembled WGS sequence"/>
</dbReference>
<dbReference type="SUPFAM" id="SSF52540">
    <property type="entry name" value="P-loop containing nucleoside triphosphate hydrolases"/>
    <property type="match status" value="1"/>
</dbReference>